<gene>
    <name evidence="3" type="primary">BAD1_24</name>
    <name evidence="3" type="ORF">CFP56_010327</name>
</gene>
<dbReference type="SUPFAM" id="SSF48403">
    <property type="entry name" value="Ankyrin repeat"/>
    <property type="match status" value="1"/>
</dbReference>
<comment type="caution">
    <text evidence="3">The sequence shown here is derived from an EMBL/GenBank/DDBJ whole genome shotgun (WGS) entry which is preliminary data.</text>
</comment>
<proteinExistence type="predicted"/>
<evidence type="ECO:0000256" key="1">
    <source>
        <dbReference type="SAM" id="Phobius"/>
    </source>
</evidence>
<evidence type="ECO:0000259" key="2">
    <source>
        <dbReference type="Pfam" id="PF13962"/>
    </source>
</evidence>
<dbReference type="Gene3D" id="1.25.40.20">
    <property type="entry name" value="Ankyrin repeat-containing domain"/>
    <property type="match status" value="1"/>
</dbReference>
<keyword evidence="1" id="KW-1133">Transmembrane helix</keyword>
<name>A0AAW0L0V4_QUESU</name>
<keyword evidence="4" id="KW-1185">Reference proteome</keyword>
<dbReference type="Pfam" id="PF13962">
    <property type="entry name" value="PGG"/>
    <property type="match status" value="1"/>
</dbReference>
<keyword evidence="1" id="KW-0472">Membrane</keyword>
<dbReference type="Proteomes" id="UP000237347">
    <property type="component" value="Unassembled WGS sequence"/>
</dbReference>
<keyword evidence="1" id="KW-0812">Transmembrane</keyword>
<dbReference type="InterPro" id="IPR036770">
    <property type="entry name" value="Ankyrin_rpt-contain_sf"/>
</dbReference>
<feature type="domain" description="PGG" evidence="2">
    <location>
        <begin position="270"/>
        <end position="312"/>
    </location>
</feature>
<dbReference type="InterPro" id="IPR002110">
    <property type="entry name" value="Ankyrin_rpt"/>
</dbReference>
<protein>
    <submittedName>
        <fullName evidence="3">Ankyrin repeat-containing protein bda1</fullName>
    </submittedName>
</protein>
<dbReference type="SMART" id="SM00248">
    <property type="entry name" value="ANK"/>
    <property type="match status" value="3"/>
</dbReference>
<dbReference type="AlphaFoldDB" id="A0AAW0L0V4"/>
<dbReference type="PANTHER" id="PTHR24128">
    <property type="entry name" value="HOMEOBOX PROTEIN WARIAI"/>
    <property type="match status" value="1"/>
</dbReference>
<reference evidence="3 4" key="1">
    <citation type="journal article" date="2018" name="Sci. Data">
        <title>The draft genome sequence of cork oak.</title>
        <authorList>
            <person name="Ramos A.M."/>
            <person name="Usie A."/>
            <person name="Barbosa P."/>
            <person name="Barros P.M."/>
            <person name="Capote T."/>
            <person name="Chaves I."/>
            <person name="Simoes F."/>
            <person name="Abreu I."/>
            <person name="Carrasquinho I."/>
            <person name="Faro C."/>
            <person name="Guimaraes J.B."/>
            <person name="Mendonca D."/>
            <person name="Nobrega F."/>
            <person name="Rodrigues L."/>
            <person name="Saibo N.J.M."/>
            <person name="Varela M.C."/>
            <person name="Egas C."/>
            <person name="Matos J."/>
            <person name="Miguel C.M."/>
            <person name="Oliveira M.M."/>
            <person name="Ricardo C.P."/>
            <person name="Goncalves S."/>
        </authorList>
    </citation>
    <scope>NUCLEOTIDE SEQUENCE [LARGE SCALE GENOMIC DNA]</scope>
    <source>
        <strain evidence="4">cv. HL8</strain>
    </source>
</reference>
<accession>A0AAW0L0V4</accession>
<organism evidence="3 4">
    <name type="scientific">Quercus suber</name>
    <name type="common">Cork oak</name>
    <dbReference type="NCBI Taxonomy" id="58331"/>
    <lineage>
        <taxon>Eukaryota</taxon>
        <taxon>Viridiplantae</taxon>
        <taxon>Streptophyta</taxon>
        <taxon>Embryophyta</taxon>
        <taxon>Tracheophyta</taxon>
        <taxon>Spermatophyta</taxon>
        <taxon>Magnoliopsida</taxon>
        <taxon>eudicotyledons</taxon>
        <taxon>Gunneridae</taxon>
        <taxon>Pentapetalae</taxon>
        <taxon>rosids</taxon>
        <taxon>fabids</taxon>
        <taxon>Fagales</taxon>
        <taxon>Fagaceae</taxon>
        <taxon>Quercus</taxon>
    </lineage>
</organism>
<dbReference type="PANTHER" id="PTHR24128:SF24">
    <property type="entry name" value="ANKYRIN REPEAT PROTEIN"/>
    <property type="match status" value="1"/>
</dbReference>
<dbReference type="InterPro" id="IPR026961">
    <property type="entry name" value="PGG_dom"/>
</dbReference>
<evidence type="ECO:0000313" key="4">
    <source>
        <dbReference type="Proteomes" id="UP000237347"/>
    </source>
</evidence>
<sequence length="344" mass="38139">MSALSIMGERIESLNRVAQDGDIEAFYSLIREDVKILEDIVAIPFVDTPLHITASAELDGPICIKFAMEMMRLKPSFARKPNPNGYSPIDLALQKGNNQMVCWLLQVDGDLVHVKGKEDYANSIEDVTIQNQTALHIALENNNLDAFKRLVKWLRKNKFENAREILNRQDEKGNNVLHVAAVSHLLDLGGRFVNLNEKNLKGKTTLDILQEQPRDEDNSKMRAKLECAGALTASPLPTVTSSYADYLRLPITYERVKLLFGNQVIKRITHEKRNALLVVAALLVIVTYQAALCPPGGLWQDDLFKPNATTAALSPPTPAGGLLIESNSNITAPHRARSAIARTT</sequence>
<evidence type="ECO:0000313" key="3">
    <source>
        <dbReference type="EMBL" id="KAK7844845.1"/>
    </source>
</evidence>
<feature type="transmembrane region" description="Helical" evidence="1">
    <location>
        <begin position="275"/>
        <end position="292"/>
    </location>
</feature>
<dbReference type="EMBL" id="PKMF04000179">
    <property type="protein sequence ID" value="KAK7844845.1"/>
    <property type="molecule type" value="Genomic_DNA"/>
</dbReference>